<feature type="transmembrane region" description="Helical" evidence="2">
    <location>
        <begin position="48"/>
        <end position="67"/>
    </location>
</feature>
<accession>A0A173MLT6</accession>
<dbReference type="KEGG" id="fln:FLA_4488"/>
<dbReference type="AlphaFoldDB" id="A0A173MLT6"/>
<feature type="compositionally biased region" description="Basic residues" evidence="1">
    <location>
        <begin position="166"/>
        <end position="178"/>
    </location>
</feature>
<dbReference type="Proteomes" id="UP000186917">
    <property type="component" value="Unassembled WGS sequence"/>
</dbReference>
<evidence type="ECO:0000313" key="4">
    <source>
        <dbReference type="Proteomes" id="UP000186917"/>
    </source>
</evidence>
<name>A0A173MLT6_9BACT</name>
<dbReference type="OrthoDB" id="619917at2"/>
<dbReference type="RefSeq" id="WP_076382484.1">
    <property type="nucleotide sequence ID" value="NZ_AP017422.1"/>
</dbReference>
<reference evidence="4" key="1">
    <citation type="submission" date="2017-01" db="EMBL/GenBank/DDBJ databases">
        <authorList>
            <person name="Varghese N."/>
            <person name="Submissions S."/>
        </authorList>
    </citation>
    <scope>NUCLEOTIDE SEQUENCE [LARGE SCALE GENOMIC DNA]</scope>
    <source>
        <strain evidence="4">DSM 21054</strain>
    </source>
</reference>
<evidence type="ECO:0000256" key="1">
    <source>
        <dbReference type="SAM" id="MobiDB-lite"/>
    </source>
</evidence>
<keyword evidence="2" id="KW-0812">Transmembrane</keyword>
<keyword evidence="2" id="KW-0472">Membrane</keyword>
<sequence length="497" mass="55439">MTDKLFDNFIHDKLHNHSTPVSEGMWARIEEELKEDKEERKVFLFRRWYWAAAILVLTLSSAAWLYMSASHTSEVTVATPSASNAASSSTFKGSTATGGTAINAGDADKIVSNDHSSTVSNHVPANSDNNTSGTAAQPNQPTVYNNTDASHNASANIDNSEEKPAKATHNRLFQRRKPVTNPTDEESNTLYNAYQANKQVSATQEATAFERFGTLPSAIAVINNQQADYRTALQHNLEAQENKFTPIIRCPSVRNPVPNDLYIEAYASPDMVFRSTSANNGASNYMVNRDSSLSLRTSFTAGVRISKALTENLLIKTGLQYSQINEDYKYKQENERKQVTVITTHTITDANGQTITVRDTSSYEQIGYLQRNIKNRYRSIDIPVILSYEWGNNNWRFATNGGAIINLRSWYSGEIPDTLNQPVKNGSGIYRNNIGIGLYAGFSIIKSINENTDLFAEPYFRYNLSDMTQKGQAFNQKFNTAGLSLGIRYRINGGQRY</sequence>
<dbReference type="EMBL" id="FTOR01000014">
    <property type="protein sequence ID" value="SIT33947.1"/>
    <property type="molecule type" value="Genomic_DNA"/>
</dbReference>
<protein>
    <recommendedName>
        <fullName evidence="5">Outer membrane protein beta-barrel domain-containing protein</fullName>
    </recommendedName>
</protein>
<proteinExistence type="predicted"/>
<gene>
    <name evidence="3" type="ORF">SAMN05421788_11430</name>
</gene>
<feature type="compositionally biased region" description="Polar residues" evidence="1">
    <location>
        <begin position="113"/>
        <end position="158"/>
    </location>
</feature>
<organism evidence="3 4">
    <name type="scientific">Filimonas lacunae</name>
    <dbReference type="NCBI Taxonomy" id="477680"/>
    <lineage>
        <taxon>Bacteria</taxon>
        <taxon>Pseudomonadati</taxon>
        <taxon>Bacteroidota</taxon>
        <taxon>Chitinophagia</taxon>
        <taxon>Chitinophagales</taxon>
        <taxon>Chitinophagaceae</taxon>
        <taxon>Filimonas</taxon>
    </lineage>
</organism>
<feature type="region of interest" description="Disordered" evidence="1">
    <location>
        <begin position="111"/>
        <end position="187"/>
    </location>
</feature>
<evidence type="ECO:0008006" key="5">
    <source>
        <dbReference type="Google" id="ProtNLM"/>
    </source>
</evidence>
<dbReference type="STRING" id="477680.SAMN05421788_11430"/>
<keyword evidence="2" id="KW-1133">Transmembrane helix</keyword>
<keyword evidence="4" id="KW-1185">Reference proteome</keyword>
<evidence type="ECO:0000313" key="3">
    <source>
        <dbReference type="EMBL" id="SIT33947.1"/>
    </source>
</evidence>
<evidence type="ECO:0000256" key="2">
    <source>
        <dbReference type="SAM" id="Phobius"/>
    </source>
</evidence>